<reference evidence="1 2" key="1">
    <citation type="submission" date="2017-11" db="EMBL/GenBank/DDBJ databases">
        <title>Molecular characterization of Burkholderia pseudomallei and closely related isolates from Vietnam.</title>
        <authorList>
            <person name="Ustinov D.V."/>
            <person name="Antonov A.S."/>
            <person name="Avdusheva E.F."/>
            <person name="Shpak I.M."/>
            <person name="Zakharova I.B."/>
            <person name="Thi L.A."/>
            <person name="Teteryatnikova N."/>
            <person name="Lopasteyskaya Y.A."/>
            <person name="Kuzyutina J.A."/>
            <person name="Ngo T.N."/>
            <person name="Victorov D.V."/>
        </authorList>
    </citation>
    <scope>NUCLEOTIDE SEQUENCE [LARGE SCALE GENOMIC DNA]</scope>
    <source>
        <strain evidence="1 2">V1512</strain>
    </source>
</reference>
<name>A0AAX0UAT8_BURPE</name>
<gene>
    <name evidence="1" type="ORF">CWD88_13910</name>
</gene>
<protein>
    <submittedName>
        <fullName evidence="1">Uncharacterized protein</fullName>
    </submittedName>
</protein>
<proteinExistence type="predicted"/>
<evidence type="ECO:0000313" key="1">
    <source>
        <dbReference type="EMBL" id="PJO65540.1"/>
    </source>
</evidence>
<dbReference type="Proteomes" id="UP000231878">
    <property type="component" value="Unassembled WGS sequence"/>
</dbReference>
<sequence length="77" mass="8573">MSRAAVAESPERLAGWGRRRTGASGCRFVATRPFDIRRNPGCSFSIIRIIECVFHCLCFIGFPGNRTNGSFIWGFTS</sequence>
<dbReference type="AlphaFoldDB" id="A0AAX0UAT8"/>
<evidence type="ECO:0000313" key="2">
    <source>
        <dbReference type="Proteomes" id="UP000231878"/>
    </source>
</evidence>
<dbReference type="EMBL" id="PHRB01000012">
    <property type="protein sequence ID" value="PJO65540.1"/>
    <property type="molecule type" value="Genomic_DNA"/>
</dbReference>
<comment type="caution">
    <text evidence="1">The sequence shown here is derived from an EMBL/GenBank/DDBJ whole genome shotgun (WGS) entry which is preliminary data.</text>
</comment>
<accession>A0AAX0UAT8</accession>
<organism evidence="1 2">
    <name type="scientific">Burkholderia pseudomallei</name>
    <name type="common">Pseudomonas pseudomallei</name>
    <dbReference type="NCBI Taxonomy" id="28450"/>
    <lineage>
        <taxon>Bacteria</taxon>
        <taxon>Pseudomonadati</taxon>
        <taxon>Pseudomonadota</taxon>
        <taxon>Betaproteobacteria</taxon>
        <taxon>Burkholderiales</taxon>
        <taxon>Burkholderiaceae</taxon>
        <taxon>Burkholderia</taxon>
        <taxon>pseudomallei group</taxon>
    </lineage>
</organism>